<feature type="region of interest" description="Disordered" evidence="1">
    <location>
        <begin position="424"/>
        <end position="448"/>
    </location>
</feature>
<dbReference type="Proteomes" id="UP000325780">
    <property type="component" value="Unassembled WGS sequence"/>
</dbReference>
<feature type="compositionally biased region" description="Basic and acidic residues" evidence="1">
    <location>
        <begin position="150"/>
        <end position="187"/>
    </location>
</feature>
<sequence length="448" mass="50425">MDASMDIDMDLDLGPLPESEPIEMEPAAGTLSTQEGAGDAVDAEVQYEKVHIRGVDELTTNNIKQFAIEHFTLEEPTRVEWIDDTSANIIYSSPEIGIQALSALTQASEEEDATTLPALRLRSAKLLSSHPDSVLQVRSAVKSDRKKPRAHEASRFYLMHPEHDPRERLRREFDDRRRHGSESDGDYRRRRFDGRELRRRRDRDGDEIISANMYDDTGAGSTDYSDADRGRDGRGRQRQRELFPEEGRLSGRLQNRSASPGRDTLMEGGYSDPDRHESRRRFRERSPQAGRRNGGKELFPTSKSSDANKGDSNARELFPNKPATSYLKKELFPNKHSNHRRSDAIDVANETADLSRRISLPRADGSRNKNVELFPDSDPSEVNIRGTARQDQGISIRGAANGMSIKGRGASVRELFPNKYGSNAGKELFSDKIEGRGGPRRRAEDMFS</sequence>
<feature type="region of interest" description="Disordered" evidence="1">
    <location>
        <begin position="208"/>
        <end position="322"/>
    </location>
</feature>
<name>A0A5N6TIM2_ASPAV</name>
<feature type="compositionally biased region" description="Basic and acidic residues" evidence="1">
    <location>
        <begin position="428"/>
        <end position="448"/>
    </location>
</feature>
<feature type="compositionally biased region" description="Basic and acidic residues" evidence="1">
    <location>
        <begin position="226"/>
        <end position="249"/>
    </location>
</feature>
<dbReference type="InterPro" id="IPR019416">
    <property type="entry name" value="NCBP3"/>
</dbReference>
<dbReference type="PANTHER" id="PTHR16291:SF0">
    <property type="entry name" value="NUCLEAR CAP-BINDING PROTEIN SUBUNIT 3"/>
    <property type="match status" value="1"/>
</dbReference>
<dbReference type="Pfam" id="PF10309">
    <property type="entry name" value="NCBP3"/>
    <property type="match status" value="1"/>
</dbReference>
<feature type="region of interest" description="Disordered" evidence="1">
    <location>
        <begin position="132"/>
        <end position="188"/>
    </location>
</feature>
<dbReference type="PANTHER" id="PTHR16291">
    <property type="entry name" value="NUCLEAR CAP-BINDING PROTEIN SUBUNIT 3"/>
    <property type="match status" value="1"/>
</dbReference>
<dbReference type="AlphaFoldDB" id="A0A5N6TIM2"/>
<gene>
    <name evidence="2" type="ORF">BDV25DRAFT_162963</name>
</gene>
<reference evidence="2 3" key="1">
    <citation type="submission" date="2019-04" db="EMBL/GenBank/DDBJ databases">
        <title>Friends and foes A comparative genomics study of 23 Aspergillus species from section Flavi.</title>
        <authorList>
            <consortium name="DOE Joint Genome Institute"/>
            <person name="Kjaerbolling I."/>
            <person name="Vesth T."/>
            <person name="Frisvad J.C."/>
            <person name="Nybo J.L."/>
            <person name="Theobald S."/>
            <person name="Kildgaard S."/>
            <person name="Isbrandt T."/>
            <person name="Kuo A."/>
            <person name="Sato A."/>
            <person name="Lyhne E.K."/>
            <person name="Kogle M.E."/>
            <person name="Wiebenga A."/>
            <person name="Kun R.S."/>
            <person name="Lubbers R.J."/>
            <person name="Makela M.R."/>
            <person name="Barry K."/>
            <person name="Chovatia M."/>
            <person name="Clum A."/>
            <person name="Daum C."/>
            <person name="Haridas S."/>
            <person name="He G."/>
            <person name="LaButti K."/>
            <person name="Lipzen A."/>
            <person name="Mondo S."/>
            <person name="Riley R."/>
            <person name="Salamov A."/>
            <person name="Simmons B.A."/>
            <person name="Magnuson J.K."/>
            <person name="Henrissat B."/>
            <person name="Mortensen U.H."/>
            <person name="Larsen T.O."/>
            <person name="Devries R.P."/>
            <person name="Grigoriev I.V."/>
            <person name="Machida M."/>
            <person name="Baker S.E."/>
            <person name="Andersen M.R."/>
        </authorList>
    </citation>
    <scope>NUCLEOTIDE SEQUENCE [LARGE SCALE GENOMIC DNA]</scope>
    <source>
        <strain evidence="2 3">IBT 18842</strain>
    </source>
</reference>
<dbReference type="GO" id="GO:0000340">
    <property type="term" value="F:RNA 7-methylguanosine cap binding"/>
    <property type="evidence" value="ECO:0007669"/>
    <property type="project" value="InterPro"/>
</dbReference>
<evidence type="ECO:0000313" key="3">
    <source>
        <dbReference type="Proteomes" id="UP000325780"/>
    </source>
</evidence>
<feature type="region of interest" description="Disordered" evidence="1">
    <location>
        <begin position="1"/>
        <end position="22"/>
    </location>
</feature>
<evidence type="ECO:0000256" key="1">
    <source>
        <dbReference type="SAM" id="MobiDB-lite"/>
    </source>
</evidence>
<feature type="compositionally biased region" description="Acidic residues" evidence="1">
    <location>
        <begin position="1"/>
        <end position="11"/>
    </location>
</feature>
<accession>A0A5N6TIM2</accession>
<proteinExistence type="predicted"/>
<dbReference type="GO" id="GO:0003729">
    <property type="term" value="F:mRNA binding"/>
    <property type="evidence" value="ECO:0007669"/>
    <property type="project" value="InterPro"/>
</dbReference>
<dbReference type="GO" id="GO:0005634">
    <property type="term" value="C:nucleus"/>
    <property type="evidence" value="ECO:0007669"/>
    <property type="project" value="TreeGrafter"/>
</dbReference>
<dbReference type="OrthoDB" id="422106at2759"/>
<evidence type="ECO:0000313" key="2">
    <source>
        <dbReference type="EMBL" id="KAE8146195.1"/>
    </source>
</evidence>
<organism evidence="2 3">
    <name type="scientific">Aspergillus avenaceus</name>
    <dbReference type="NCBI Taxonomy" id="36643"/>
    <lineage>
        <taxon>Eukaryota</taxon>
        <taxon>Fungi</taxon>
        <taxon>Dikarya</taxon>
        <taxon>Ascomycota</taxon>
        <taxon>Pezizomycotina</taxon>
        <taxon>Eurotiomycetes</taxon>
        <taxon>Eurotiomycetidae</taxon>
        <taxon>Eurotiales</taxon>
        <taxon>Aspergillaceae</taxon>
        <taxon>Aspergillus</taxon>
        <taxon>Aspergillus subgen. Circumdati</taxon>
    </lineage>
</organism>
<keyword evidence="3" id="KW-1185">Reference proteome</keyword>
<protein>
    <recommendedName>
        <fullName evidence="4">Nuclear cap-binding protein subunit 3</fullName>
    </recommendedName>
</protein>
<dbReference type="EMBL" id="ML742280">
    <property type="protein sequence ID" value="KAE8146195.1"/>
    <property type="molecule type" value="Genomic_DNA"/>
</dbReference>
<evidence type="ECO:0008006" key="4">
    <source>
        <dbReference type="Google" id="ProtNLM"/>
    </source>
</evidence>